<feature type="signal peptide" evidence="1">
    <location>
        <begin position="1"/>
        <end position="21"/>
    </location>
</feature>
<feature type="chain" id="PRO_5019564454" evidence="1">
    <location>
        <begin position="22"/>
        <end position="134"/>
    </location>
</feature>
<proteinExistence type="predicted"/>
<feature type="non-terminal residue" evidence="2">
    <location>
        <position position="134"/>
    </location>
</feature>
<protein>
    <submittedName>
        <fullName evidence="2">Uncharacterized protein</fullName>
    </submittedName>
</protein>
<dbReference type="EMBL" id="NHYE01003569">
    <property type="protein sequence ID" value="PPQ88807.1"/>
    <property type="molecule type" value="Genomic_DNA"/>
</dbReference>
<sequence length="134" mass="14610">MNSILSIFFILFLNHISTASAFEEANVERDLNYSTRTADTCADPSLAVTYVEAFLASPASSAHALSPRSVFVNLDTTLGNEWQIQGEVFRAWTTAQDFTIPVYQLISPSLVDWLYVASPNGNPPTVTGYNTGGI</sequence>
<dbReference type="OrthoDB" id="9971254at2759"/>
<keyword evidence="3" id="KW-1185">Reference proteome</keyword>
<gene>
    <name evidence="2" type="ORF">CVT26_012653</name>
</gene>
<dbReference type="AlphaFoldDB" id="A0A409XDS3"/>
<evidence type="ECO:0000256" key="1">
    <source>
        <dbReference type="SAM" id="SignalP"/>
    </source>
</evidence>
<accession>A0A409XDS3</accession>
<comment type="caution">
    <text evidence="2">The sequence shown here is derived from an EMBL/GenBank/DDBJ whole genome shotgun (WGS) entry which is preliminary data.</text>
</comment>
<dbReference type="Proteomes" id="UP000284706">
    <property type="component" value="Unassembled WGS sequence"/>
</dbReference>
<name>A0A409XDS3_9AGAR</name>
<evidence type="ECO:0000313" key="2">
    <source>
        <dbReference type="EMBL" id="PPQ88807.1"/>
    </source>
</evidence>
<organism evidence="2 3">
    <name type="scientific">Gymnopilus dilepis</name>
    <dbReference type="NCBI Taxonomy" id="231916"/>
    <lineage>
        <taxon>Eukaryota</taxon>
        <taxon>Fungi</taxon>
        <taxon>Dikarya</taxon>
        <taxon>Basidiomycota</taxon>
        <taxon>Agaricomycotina</taxon>
        <taxon>Agaricomycetes</taxon>
        <taxon>Agaricomycetidae</taxon>
        <taxon>Agaricales</taxon>
        <taxon>Agaricineae</taxon>
        <taxon>Hymenogastraceae</taxon>
        <taxon>Gymnopilus</taxon>
    </lineage>
</organism>
<evidence type="ECO:0000313" key="3">
    <source>
        <dbReference type="Proteomes" id="UP000284706"/>
    </source>
</evidence>
<keyword evidence="1" id="KW-0732">Signal</keyword>
<reference evidence="2 3" key="1">
    <citation type="journal article" date="2018" name="Evol. Lett.">
        <title>Horizontal gene cluster transfer increased hallucinogenic mushroom diversity.</title>
        <authorList>
            <person name="Reynolds H.T."/>
            <person name="Vijayakumar V."/>
            <person name="Gluck-Thaler E."/>
            <person name="Korotkin H.B."/>
            <person name="Matheny P.B."/>
            <person name="Slot J.C."/>
        </authorList>
    </citation>
    <scope>NUCLEOTIDE SEQUENCE [LARGE SCALE GENOMIC DNA]</scope>
    <source>
        <strain evidence="2 3">SRW20</strain>
    </source>
</reference>
<dbReference type="InParanoid" id="A0A409XDS3"/>